<dbReference type="OrthoDB" id="1952052at2"/>
<name>A0A1L5F4N2_CLOKL</name>
<dbReference type="Proteomes" id="UP000184604">
    <property type="component" value="Chromosome"/>
</dbReference>
<evidence type="ECO:0000313" key="2">
    <source>
        <dbReference type="Proteomes" id="UP000184604"/>
    </source>
</evidence>
<gene>
    <name evidence="1" type="ORF">BS101_03040</name>
</gene>
<accession>A0A1L5F4N2</accession>
<dbReference type="AlphaFoldDB" id="A0A1L5F4N2"/>
<dbReference type="EMBL" id="CP018335">
    <property type="protein sequence ID" value="APM37790.1"/>
    <property type="molecule type" value="Genomic_DNA"/>
</dbReference>
<evidence type="ECO:0008006" key="3">
    <source>
        <dbReference type="Google" id="ProtNLM"/>
    </source>
</evidence>
<proteinExistence type="predicted"/>
<evidence type="ECO:0000313" key="1">
    <source>
        <dbReference type="EMBL" id="APM37790.1"/>
    </source>
</evidence>
<sequence length="526" mass="63436">MNKSFEKIRSSNILKYEYKSHDLKQNFDISVLNHIKNLEDKIFNNYTGISEEIINLLPTIYLTQISDIDKKFEKIITEFDKLNENGKKQIFSYIYWKYKNEKSNEKVDVLKIKRVIGFKGAKENYIEPVGVKVKCLKCNGKAFIYFYNYDLNCTKYKCIDCNHEEEREINMHDKFDNLLKCSCSDCLNVKKELFYVIKDNLKNVITEINSQLLNKYFEINDTEIPSQFIMEKDFKLYRSNLTKDEREVLSFSPKCKKELYMIIKDIEERDSNYNNKRNNVFENLILHRVIYSIRKKKGKDEIKDLLFKRAIDEILEIQNFNRYSIMAMNEKIECLNKLYNYLDDITFDEFFDGKFFKIKYNDHIIFKFEKFRIKYSNDLYLDLSNEYFTYDIIFNDCYMKKEKRTNIPSNTELLKKGLIKNIFKSSAEINKYIYLKDEYTDCIIVPNYNFSKIFNVYSLEHFLNDNELNYLKTCELDFVICNKEGIPFRVEEVQKGDHHNDNEWIWKDNVKKRALQILGIEFEEIF</sequence>
<dbReference type="RefSeq" id="WP_073537473.1">
    <property type="nucleotide sequence ID" value="NZ_CP018335.1"/>
</dbReference>
<protein>
    <recommendedName>
        <fullName evidence="3">DUF2726 domain-containing protein</fullName>
    </recommendedName>
</protein>
<organism evidence="1 2">
    <name type="scientific">Clostridium kluyveri</name>
    <dbReference type="NCBI Taxonomy" id="1534"/>
    <lineage>
        <taxon>Bacteria</taxon>
        <taxon>Bacillati</taxon>
        <taxon>Bacillota</taxon>
        <taxon>Clostridia</taxon>
        <taxon>Eubacteriales</taxon>
        <taxon>Clostridiaceae</taxon>
        <taxon>Clostridium</taxon>
    </lineage>
</organism>
<reference evidence="1 2" key="1">
    <citation type="submission" date="2016-12" db="EMBL/GenBank/DDBJ databases">
        <title>Complete genome sequence of Clostridium kluyveri JZZ isolated from the pit mud of a Chinese flavor liquor-making factory.</title>
        <authorList>
            <person name="Wang Y."/>
        </authorList>
    </citation>
    <scope>NUCLEOTIDE SEQUENCE [LARGE SCALE GENOMIC DNA]</scope>
    <source>
        <strain evidence="1 2">JZZ</strain>
    </source>
</reference>